<accession>A0A1V6T0P1</accession>
<dbReference type="AlphaFoldDB" id="A0A1V6T0P1"/>
<name>A0A1V6T0P1_9EURO</name>
<sequence length="138" mass="15997">MADNSQHPLWCKHCEVEGHSVIHCHALYEELTDFDAAFKMAQGQLSSQQASDPKNAYPVAHWGQGKKKKDVSVPGIACPSNPFARLSPWEADALTNYPEEQWAYWIQWEADALANYLDQQWMYFLQWYAAWSRHNHTE</sequence>
<dbReference type="OrthoDB" id="4296871at2759"/>
<gene>
    <name evidence="1" type="ORF">PENFLA_c018G06175</name>
</gene>
<proteinExistence type="predicted"/>
<reference evidence="2" key="1">
    <citation type="journal article" date="2017" name="Nat. Microbiol.">
        <title>Global analysis of biosynthetic gene clusters reveals vast potential of secondary metabolite production in Penicillium species.</title>
        <authorList>
            <person name="Nielsen J.C."/>
            <person name="Grijseels S."/>
            <person name="Prigent S."/>
            <person name="Ji B."/>
            <person name="Dainat J."/>
            <person name="Nielsen K.F."/>
            <person name="Frisvad J.C."/>
            <person name="Workman M."/>
            <person name="Nielsen J."/>
        </authorList>
    </citation>
    <scope>NUCLEOTIDE SEQUENCE [LARGE SCALE GENOMIC DNA]</scope>
    <source>
        <strain evidence="2">IBT 14082</strain>
    </source>
</reference>
<comment type="caution">
    <text evidence="1">The sequence shown here is derived from an EMBL/GenBank/DDBJ whole genome shotgun (WGS) entry which is preliminary data.</text>
</comment>
<protein>
    <submittedName>
        <fullName evidence="1">Uncharacterized protein</fullName>
    </submittedName>
</protein>
<dbReference type="EMBL" id="MLQL01000018">
    <property type="protein sequence ID" value="OQE19691.1"/>
    <property type="molecule type" value="Genomic_DNA"/>
</dbReference>
<evidence type="ECO:0000313" key="2">
    <source>
        <dbReference type="Proteomes" id="UP000191342"/>
    </source>
</evidence>
<organism evidence="1 2">
    <name type="scientific">Penicillium flavigenum</name>
    <dbReference type="NCBI Taxonomy" id="254877"/>
    <lineage>
        <taxon>Eukaryota</taxon>
        <taxon>Fungi</taxon>
        <taxon>Dikarya</taxon>
        <taxon>Ascomycota</taxon>
        <taxon>Pezizomycotina</taxon>
        <taxon>Eurotiomycetes</taxon>
        <taxon>Eurotiomycetidae</taxon>
        <taxon>Eurotiales</taxon>
        <taxon>Aspergillaceae</taxon>
        <taxon>Penicillium</taxon>
    </lineage>
</organism>
<keyword evidence="2" id="KW-1185">Reference proteome</keyword>
<evidence type="ECO:0000313" key="1">
    <source>
        <dbReference type="EMBL" id="OQE19691.1"/>
    </source>
</evidence>
<dbReference type="Proteomes" id="UP000191342">
    <property type="component" value="Unassembled WGS sequence"/>
</dbReference>